<feature type="chain" id="PRO_5019747560" evidence="2">
    <location>
        <begin position="30"/>
        <end position="86"/>
    </location>
</feature>
<dbReference type="Proteomes" id="UP000274786">
    <property type="component" value="Unassembled WGS sequence"/>
</dbReference>
<feature type="compositionally biased region" description="Polar residues" evidence="1">
    <location>
        <begin position="68"/>
        <end position="86"/>
    </location>
</feature>
<keyword evidence="2" id="KW-0732">Signal</keyword>
<name>A0A498CHY1_9GAMM</name>
<reference evidence="3 4" key="1">
    <citation type="submission" date="2018-10" db="EMBL/GenBank/DDBJ databases">
        <title>Comparative analysis of microorganisms from saline springs in Andes Mountain Range, Colombia.</title>
        <authorList>
            <person name="Rubin E."/>
        </authorList>
    </citation>
    <scope>NUCLEOTIDE SEQUENCE [LARGE SCALE GENOMIC DNA]</scope>
    <source>
        <strain evidence="3 4">USBA GBX 843</strain>
    </source>
</reference>
<feature type="signal peptide" evidence="2">
    <location>
        <begin position="1"/>
        <end position="29"/>
    </location>
</feature>
<dbReference type="PROSITE" id="PS51257">
    <property type="entry name" value="PROKAR_LIPOPROTEIN"/>
    <property type="match status" value="1"/>
</dbReference>
<feature type="region of interest" description="Disordered" evidence="1">
    <location>
        <begin position="64"/>
        <end position="86"/>
    </location>
</feature>
<dbReference type="EMBL" id="RCDC01000004">
    <property type="protein sequence ID" value="RLK57446.1"/>
    <property type="molecule type" value="Genomic_DNA"/>
</dbReference>
<protein>
    <submittedName>
        <fullName evidence="3">Uncharacterized protein</fullName>
    </submittedName>
</protein>
<dbReference type="AlphaFoldDB" id="A0A498CHY1"/>
<sequence length="86" mass="9126">MKKTALRPRPSLLLLWLSCVLALSGCATTSPPVTPVACPKLPPAPSNVMRPPTSESRLRALLLESAETPTTSSEHAKPSSPQTVPR</sequence>
<evidence type="ECO:0000313" key="4">
    <source>
        <dbReference type="Proteomes" id="UP000274786"/>
    </source>
</evidence>
<comment type="caution">
    <text evidence="3">The sequence shown here is derived from an EMBL/GenBank/DDBJ whole genome shotgun (WGS) entry which is preliminary data.</text>
</comment>
<organism evidence="3 4">
    <name type="scientific">Stenotrophomonas rhizophila</name>
    <dbReference type="NCBI Taxonomy" id="216778"/>
    <lineage>
        <taxon>Bacteria</taxon>
        <taxon>Pseudomonadati</taxon>
        <taxon>Pseudomonadota</taxon>
        <taxon>Gammaproteobacteria</taxon>
        <taxon>Lysobacterales</taxon>
        <taxon>Lysobacteraceae</taxon>
        <taxon>Stenotrophomonas</taxon>
    </lineage>
</organism>
<proteinExistence type="predicted"/>
<evidence type="ECO:0000256" key="2">
    <source>
        <dbReference type="SAM" id="SignalP"/>
    </source>
</evidence>
<evidence type="ECO:0000313" key="3">
    <source>
        <dbReference type="EMBL" id="RLK57446.1"/>
    </source>
</evidence>
<accession>A0A498CHY1</accession>
<gene>
    <name evidence="3" type="ORF">BCL79_1852</name>
</gene>
<evidence type="ECO:0000256" key="1">
    <source>
        <dbReference type="SAM" id="MobiDB-lite"/>
    </source>
</evidence>